<dbReference type="GO" id="GO:0019706">
    <property type="term" value="F:protein-cysteine S-palmitoyltransferase activity"/>
    <property type="evidence" value="ECO:0007669"/>
    <property type="project" value="UniProtKB-EC"/>
</dbReference>
<keyword evidence="4 10" id="KW-1133">Transmembrane helix</keyword>
<evidence type="ECO:0000256" key="1">
    <source>
        <dbReference type="ARBA" id="ARBA00004141"/>
    </source>
</evidence>
<dbReference type="GO" id="GO:0016020">
    <property type="term" value="C:membrane"/>
    <property type="evidence" value="ECO:0007669"/>
    <property type="project" value="UniProtKB-SubCell"/>
</dbReference>
<evidence type="ECO:0000256" key="7">
    <source>
        <dbReference type="ARBA" id="ARBA00023288"/>
    </source>
</evidence>
<keyword evidence="3 10" id="KW-0812">Transmembrane</keyword>
<evidence type="ECO:0000256" key="6">
    <source>
        <dbReference type="ARBA" id="ARBA00023139"/>
    </source>
</evidence>
<dbReference type="PROSITE" id="PS50216">
    <property type="entry name" value="DHHC"/>
    <property type="match status" value="1"/>
</dbReference>
<feature type="region of interest" description="Disordered" evidence="11">
    <location>
        <begin position="207"/>
        <end position="228"/>
    </location>
</feature>
<comment type="domain">
    <text evidence="10">The DHHC domain is required for palmitoyltransferase activity.</text>
</comment>
<proteinExistence type="inferred from homology"/>
<protein>
    <recommendedName>
        <fullName evidence="10">Palmitoyltransferase</fullName>
        <ecNumber evidence="10">2.3.1.225</ecNumber>
    </recommendedName>
</protein>
<dbReference type="GO" id="GO:0005794">
    <property type="term" value="C:Golgi apparatus"/>
    <property type="evidence" value="ECO:0007669"/>
    <property type="project" value="TreeGrafter"/>
</dbReference>
<keyword evidence="6" id="KW-0564">Palmitate</keyword>
<dbReference type="PANTHER" id="PTHR22883:SF488">
    <property type="entry name" value="PALMITOYLTRANSFERASE"/>
    <property type="match status" value="1"/>
</dbReference>
<evidence type="ECO:0000256" key="3">
    <source>
        <dbReference type="ARBA" id="ARBA00022692"/>
    </source>
</evidence>
<feature type="compositionally biased region" description="Low complexity" evidence="11">
    <location>
        <begin position="13"/>
        <end position="50"/>
    </location>
</feature>
<feature type="compositionally biased region" description="Polar residues" evidence="11">
    <location>
        <begin position="412"/>
        <end position="435"/>
    </location>
</feature>
<evidence type="ECO:0000256" key="5">
    <source>
        <dbReference type="ARBA" id="ARBA00023136"/>
    </source>
</evidence>
<keyword evidence="7" id="KW-0449">Lipoprotein</keyword>
<gene>
    <name evidence="13" type="ORF">BOTBODRAFT_180857</name>
</gene>
<evidence type="ECO:0000256" key="2">
    <source>
        <dbReference type="ARBA" id="ARBA00022679"/>
    </source>
</evidence>
<keyword evidence="14" id="KW-1185">Reference proteome</keyword>
<comment type="subcellular location">
    <subcellularLocation>
        <location evidence="1">Membrane</location>
        <topology evidence="1">Multi-pass membrane protein</topology>
    </subcellularLocation>
</comment>
<dbReference type="STRING" id="930990.A0A067LVS3"/>
<evidence type="ECO:0000259" key="12">
    <source>
        <dbReference type="Pfam" id="PF01529"/>
    </source>
</evidence>
<dbReference type="GO" id="GO:0005783">
    <property type="term" value="C:endoplasmic reticulum"/>
    <property type="evidence" value="ECO:0007669"/>
    <property type="project" value="TreeGrafter"/>
</dbReference>
<name>A0A067LVS3_BOTB1</name>
<dbReference type="AlphaFoldDB" id="A0A067LVS3"/>
<feature type="domain" description="Palmitoyltransferase DHHC" evidence="12">
    <location>
        <begin position="651"/>
        <end position="776"/>
    </location>
</feature>
<dbReference type="OrthoDB" id="9909019at2759"/>
<feature type="transmembrane region" description="Helical" evidence="10">
    <location>
        <begin position="696"/>
        <end position="720"/>
    </location>
</feature>
<dbReference type="Pfam" id="PF01529">
    <property type="entry name" value="DHHC"/>
    <property type="match status" value="1"/>
</dbReference>
<dbReference type="PANTHER" id="PTHR22883">
    <property type="entry name" value="ZINC FINGER DHHC DOMAIN CONTAINING PROTEIN"/>
    <property type="match status" value="1"/>
</dbReference>
<feature type="transmembrane region" description="Helical" evidence="10">
    <location>
        <begin position="740"/>
        <end position="759"/>
    </location>
</feature>
<feature type="compositionally biased region" description="Basic and acidic residues" evidence="11">
    <location>
        <begin position="341"/>
        <end position="367"/>
    </location>
</feature>
<dbReference type="InterPro" id="IPR039859">
    <property type="entry name" value="PFA4/ZDH16/20/ERF2-like"/>
</dbReference>
<evidence type="ECO:0000313" key="13">
    <source>
        <dbReference type="EMBL" id="KDQ07259.1"/>
    </source>
</evidence>
<dbReference type="GO" id="GO:0006612">
    <property type="term" value="P:protein targeting to membrane"/>
    <property type="evidence" value="ECO:0007669"/>
    <property type="project" value="TreeGrafter"/>
</dbReference>
<evidence type="ECO:0000313" key="14">
    <source>
        <dbReference type="Proteomes" id="UP000027195"/>
    </source>
</evidence>
<feature type="transmembrane region" description="Helical" evidence="10">
    <location>
        <begin position="557"/>
        <end position="580"/>
    </location>
</feature>
<evidence type="ECO:0000256" key="9">
    <source>
        <dbReference type="ARBA" id="ARBA00048048"/>
    </source>
</evidence>
<keyword evidence="8 10" id="KW-0012">Acyltransferase</keyword>
<dbReference type="InParanoid" id="A0A067LVS3"/>
<evidence type="ECO:0000256" key="4">
    <source>
        <dbReference type="ARBA" id="ARBA00022989"/>
    </source>
</evidence>
<dbReference type="EMBL" id="KL198111">
    <property type="protein sequence ID" value="KDQ07259.1"/>
    <property type="molecule type" value="Genomic_DNA"/>
</dbReference>
<organism evidence="13 14">
    <name type="scientific">Botryobasidium botryosum (strain FD-172 SS1)</name>
    <dbReference type="NCBI Taxonomy" id="930990"/>
    <lineage>
        <taxon>Eukaryota</taxon>
        <taxon>Fungi</taxon>
        <taxon>Dikarya</taxon>
        <taxon>Basidiomycota</taxon>
        <taxon>Agaricomycotina</taxon>
        <taxon>Agaricomycetes</taxon>
        <taxon>Cantharellales</taxon>
        <taxon>Botryobasidiaceae</taxon>
        <taxon>Botryobasidium</taxon>
    </lineage>
</organism>
<feature type="compositionally biased region" description="Polar residues" evidence="11">
    <location>
        <begin position="142"/>
        <end position="157"/>
    </location>
</feature>
<feature type="compositionally biased region" description="Low complexity" evidence="11">
    <location>
        <begin position="102"/>
        <end position="132"/>
    </location>
</feature>
<dbReference type="HOGENOM" id="CLU_016096_0_0_1"/>
<sequence length="873" mass="93602">MQLALPSSHSHQYGTYSSSTPSTPLGLHPPANALPSSTSLPPSATSLYPPVQLPLPQPQSQTHTGIMPPASFFRPAHPSKSSLPSIQAPPLHPSALNLNAHGSRPSFSTSRSSLGSPPATPRRPTAVPTTSPIPESTHLAPLTTQVSRSNEGVSPSKSFGVGSGSGTDDEKNSYGHNSSGHLALVREPSISRVTVAKATLPIGARKRPSMTFEHGGGGTPIAGTPSSARTGIDGVGVGVGGTPSTGGVRMSFEKMFKRGDSLKRNLYGSTPRSLGAGVGNISGGTLGSSLGTGAGSLTLGTSISGMGDEAEKSRELDIEEDSLVNSTNVGEIEIALADMSRRRGGEGEWEREKVDGAGKEGHLRFDLGDSSEDEDYAGATRKGPGRDGDKVDNTFDTDEDNMGASRRVRAASPTTPFSNAVATAPGTSRSNSRSYPTEAGTGTGRPPHLQFIPYPPLPPLRTSSSFNHTSTSSKFRFNTKTHSQQNLYQAAQAQAQGQWQPGRRPAKIAMQNSIPTMPVLSKSEPRRPLRNYHLISSQNRFFLNGHIVLGGNTPWPFIGVLVIVFGIAGVWFGTTAVWWWKEESPAVAAVGAYLSLLTISSMLMTAMRDPGILPRNLDLDPPYSNESPVDGEPRVPLPRDLRVRTGVVRVKYCITCKTYRPPRSSHCKTCDNCVDGCDHHCQWVNNCVGRRNYTTFITFLVAAVFTLCLIIVTSALHLYLLTHTRGLDFKHALAQAPGSAVVFCMSILVVWPVLALMSYHVRLLLLNITTIEQVRNQAHSSIMPGPAPPNPFSLSTWYHNLAYILCRPAGYSWVNPSGIAVQDQRKLNPGLAEGWLTGGEDGRDLHGDRDMDELQMEEGRVGSPVIGWSPKYR</sequence>
<comment type="similarity">
    <text evidence="10">Belongs to the DHHC palmitoyltransferase family.</text>
</comment>
<keyword evidence="5 10" id="KW-0472">Membrane</keyword>
<evidence type="ECO:0000256" key="8">
    <source>
        <dbReference type="ARBA" id="ARBA00023315"/>
    </source>
</evidence>
<evidence type="ECO:0000256" key="10">
    <source>
        <dbReference type="RuleBase" id="RU079119"/>
    </source>
</evidence>
<keyword evidence="2 10" id="KW-0808">Transferase</keyword>
<accession>A0A067LVS3</accession>
<evidence type="ECO:0000256" key="11">
    <source>
        <dbReference type="SAM" id="MobiDB-lite"/>
    </source>
</evidence>
<dbReference type="InterPro" id="IPR001594">
    <property type="entry name" value="Palmitoyltrfase_DHHC"/>
</dbReference>
<dbReference type="Proteomes" id="UP000027195">
    <property type="component" value="Unassembled WGS sequence"/>
</dbReference>
<feature type="compositionally biased region" description="Basic and acidic residues" evidence="11">
    <location>
        <begin position="384"/>
        <end position="393"/>
    </location>
</feature>
<comment type="catalytic activity">
    <reaction evidence="9 10">
        <text>L-cysteinyl-[protein] + hexadecanoyl-CoA = S-hexadecanoyl-L-cysteinyl-[protein] + CoA</text>
        <dbReference type="Rhea" id="RHEA:36683"/>
        <dbReference type="Rhea" id="RHEA-COMP:10131"/>
        <dbReference type="Rhea" id="RHEA-COMP:11032"/>
        <dbReference type="ChEBI" id="CHEBI:29950"/>
        <dbReference type="ChEBI" id="CHEBI:57287"/>
        <dbReference type="ChEBI" id="CHEBI:57379"/>
        <dbReference type="ChEBI" id="CHEBI:74151"/>
        <dbReference type="EC" id="2.3.1.225"/>
    </reaction>
</comment>
<feature type="transmembrane region" description="Helical" evidence="10">
    <location>
        <begin position="586"/>
        <end position="606"/>
    </location>
</feature>
<dbReference type="EC" id="2.3.1.225" evidence="10"/>
<feature type="compositionally biased region" description="Polar residues" evidence="11">
    <location>
        <begin position="1"/>
        <end position="12"/>
    </location>
</feature>
<feature type="region of interest" description="Disordered" evidence="11">
    <location>
        <begin position="1"/>
        <end position="183"/>
    </location>
</feature>
<reference evidence="14" key="1">
    <citation type="journal article" date="2014" name="Proc. Natl. Acad. Sci. U.S.A.">
        <title>Extensive sampling of basidiomycete genomes demonstrates inadequacy of the white-rot/brown-rot paradigm for wood decay fungi.</title>
        <authorList>
            <person name="Riley R."/>
            <person name="Salamov A.A."/>
            <person name="Brown D.W."/>
            <person name="Nagy L.G."/>
            <person name="Floudas D."/>
            <person name="Held B.W."/>
            <person name="Levasseur A."/>
            <person name="Lombard V."/>
            <person name="Morin E."/>
            <person name="Otillar R."/>
            <person name="Lindquist E.A."/>
            <person name="Sun H."/>
            <person name="LaButti K.M."/>
            <person name="Schmutz J."/>
            <person name="Jabbour D."/>
            <person name="Luo H."/>
            <person name="Baker S.E."/>
            <person name="Pisabarro A.G."/>
            <person name="Walton J.D."/>
            <person name="Blanchette R.A."/>
            <person name="Henrissat B."/>
            <person name="Martin F."/>
            <person name="Cullen D."/>
            <person name="Hibbett D.S."/>
            <person name="Grigoriev I.V."/>
        </authorList>
    </citation>
    <scope>NUCLEOTIDE SEQUENCE [LARGE SCALE GENOMIC DNA]</scope>
    <source>
        <strain evidence="14">FD-172 SS1</strain>
    </source>
</reference>
<feature type="region of interest" description="Disordered" evidence="11">
    <location>
        <begin position="341"/>
        <end position="448"/>
    </location>
</feature>